<dbReference type="STRING" id="100884.GCA_000269565_02736"/>
<evidence type="ECO:0000313" key="2">
    <source>
        <dbReference type="EMBL" id="EFW03024.1"/>
    </source>
</evidence>
<name>E7GFX8_9FIRM</name>
<evidence type="ECO:0000313" key="3">
    <source>
        <dbReference type="Proteomes" id="UP000003157"/>
    </source>
</evidence>
<accession>E7GFX8</accession>
<dbReference type="AlphaFoldDB" id="E7GFX8"/>
<comment type="caution">
    <text evidence="2">The sequence shown here is derived from an EMBL/GenBank/DDBJ whole genome shotgun (WGS) entry which is preliminary data.</text>
</comment>
<dbReference type="Gene3D" id="3.40.630.30">
    <property type="match status" value="1"/>
</dbReference>
<organism evidence="2 3">
    <name type="scientific">Coprobacillus cateniformis</name>
    <dbReference type="NCBI Taxonomy" id="100884"/>
    <lineage>
        <taxon>Bacteria</taxon>
        <taxon>Bacillati</taxon>
        <taxon>Bacillota</taxon>
        <taxon>Erysipelotrichia</taxon>
        <taxon>Erysipelotrichales</taxon>
        <taxon>Coprobacillaceae</taxon>
        <taxon>Coprobacillus</taxon>
    </lineage>
</organism>
<gene>
    <name evidence="2" type="ORF">HMPREF9488_03671</name>
</gene>
<dbReference type="Pfam" id="PF00583">
    <property type="entry name" value="Acetyltransf_1"/>
    <property type="match status" value="1"/>
</dbReference>
<dbReference type="eggNOG" id="COG1247">
    <property type="taxonomic scope" value="Bacteria"/>
</dbReference>
<dbReference type="GO" id="GO:0016747">
    <property type="term" value="F:acyltransferase activity, transferring groups other than amino-acyl groups"/>
    <property type="evidence" value="ECO:0007669"/>
    <property type="project" value="InterPro"/>
</dbReference>
<protein>
    <recommendedName>
        <fullName evidence="1">N-acetyltransferase domain-containing protein</fullName>
    </recommendedName>
</protein>
<dbReference type="HOGENOM" id="CLU_013985_13_2_9"/>
<proteinExistence type="predicted"/>
<dbReference type="InterPro" id="IPR000182">
    <property type="entry name" value="GNAT_dom"/>
</dbReference>
<sequence length="181" mass="21052">MNKFALKNMTVRRYVMIEMRLAKMNEAKMCFTFINDARKYQNQQGFIQWTENYPNIDTVIEDIQEERGYILSFNNLPFGYLCIDFAGEPAYNNINGSWFSSHDYAVIHRMAFGKEGRGKGASKATLQLVKKLCISKNVFAIRVDTDPHNKAMQHILEREGYKYCGTVIFQDSPKLAYELIF</sequence>
<dbReference type="Proteomes" id="UP000003157">
    <property type="component" value="Unassembled WGS sequence"/>
</dbReference>
<dbReference type="EMBL" id="ADKX01000052">
    <property type="protein sequence ID" value="EFW03024.1"/>
    <property type="molecule type" value="Genomic_DNA"/>
</dbReference>
<dbReference type="PROSITE" id="PS51186">
    <property type="entry name" value="GNAT"/>
    <property type="match status" value="1"/>
</dbReference>
<dbReference type="InterPro" id="IPR016181">
    <property type="entry name" value="Acyl_CoA_acyltransferase"/>
</dbReference>
<keyword evidence="3" id="KW-1185">Reference proteome</keyword>
<evidence type="ECO:0000259" key="1">
    <source>
        <dbReference type="PROSITE" id="PS51186"/>
    </source>
</evidence>
<feature type="domain" description="N-acetyltransferase" evidence="1">
    <location>
        <begin position="17"/>
        <end position="181"/>
    </location>
</feature>
<dbReference type="SUPFAM" id="SSF55729">
    <property type="entry name" value="Acyl-CoA N-acyltransferases (Nat)"/>
    <property type="match status" value="1"/>
</dbReference>
<reference evidence="2 3" key="1">
    <citation type="submission" date="2010-12" db="EMBL/GenBank/DDBJ databases">
        <title>The Genome Sequence of Coprobacillus sp. strain 29_1.</title>
        <authorList>
            <consortium name="The Broad Institute Genome Sequencing Platform"/>
            <person name="Earl A."/>
            <person name="Ward D."/>
            <person name="Feldgarden M."/>
            <person name="Gevers D."/>
            <person name="Daigneault M."/>
            <person name="Sibley C.D."/>
            <person name="White A."/>
            <person name="Strauss J."/>
            <person name="Allen-Vercoe E."/>
            <person name="Young S.K."/>
            <person name="Zeng Q."/>
            <person name="Gargeya S."/>
            <person name="Fitzgerald M."/>
            <person name="Haas B."/>
            <person name="Abouelleil A."/>
            <person name="Alvarado L."/>
            <person name="Arachchi H.M."/>
            <person name="Berlin A."/>
            <person name="Brown A."/>
            <person name="Chapman S.B."/>
            <person name="Chen Z."/>
            <person name="Dunbar C."/>
            <person name="Freedman E."/>
            <person name="Gearin G."/>
            <person name="Gellesch M."/>
            <person name="Goldberg J."/>
            <person name="Griggs A."/>
            <person name="Gujja S."/>
            <person name="Heilman E."/>
            <person name="Heiman D."/>
            <person name="Howarth C."/>
            <person name="Larson L."/>
            <person name="Lui A."/>
            <person name="MacDonald P.J.P."/>
            <person name="Mehta T."/>
            <person name="Montmayeur A."/>
            <person name="Murphy C."/>
            <person name="Neiman D."/>
            <person name="Pearson M."/>
            <person name="Priest M."/>
            <person name="Roberts A."/>
            <person name="Saif S."/>
            <person name="Shea T."/>
            <person name="Shenoy N."/>
            <person name="Sisk P."/>
            <person name="Stolte C."/>
            <person name="Sykes S."/>
            <person name="White J."/>
            <person name="Yandava C."/>
            <person name="Nusbaum C."/>
            <person name="Birren B."/>
        </authorList>
    </citation>
    <scope>NUCLEOTIDE SEQUENCE [LARGE SCALE GENOMIC DNA]</scope>
    <source>
        <strain evidence="2 3">29_1</strain>
    </source>
</reference>